<accession>A0A286H3L0</accession>
<feature type="transmembrane region" description="Helical" evidence="1">
    <location>
        <begin position="124"/>
        <end position="144"/>
    </location>
</feature>
<reference evidence="3" key="1">
    <citation type="submission" date="2017-09" db="EMBL/GenBank/DDBJ databases">
        <authorList>
            <person name="Varghese N."/>
            <person name="Submissions S."/>
        </authorList>
    </citation>
    <scope>NUCLEOTIDE SEQUENCE [LARGE SCALE GENOMIC DNA]</scope>
    <source>
        <strain evidence="3">DSM 44270</strain>
    </source>
</reference>
<feature type="transmembrane region" description="Helical" evidence="1">
    <location>
        <begin position="191"/>
        <end position="212"/>
    </location>
</feature>
<keyword evidence="1" id="KW-0812">Transmembrane</keyword>
<evidence type="ECO:0000313" key="3">
    <source>
        <dbReference type="Proteomes" id="UP000219482"/>
    </source>
</evidence>
<protein>
    <submittedName>
        <fullName evidence="2">Uncharacterized protein</fullName>
    </submittedName>
</protein>
<evidence type="ECO:0000256" key="1">
    <source>
        <dbReference type="SAM" id="Phobius"/>
    </source>
</evidence>
<dbReference type="EMBL" id="OCNK01000004">
    <property type="protein sequence ID" value="SOE02365.1"/>
    <property type="molecule type" value="Genomic_DNA"/>
</dbReference>
<proteinExistence type="predicted"/>
<dbReference type="Proteomes" id="UP000219482">
    <property type="component" value="Unassembled WGS sequence"/>
</dbReference>
<keyword evidence="3" id="KW-1185">Reference proteome</keyword>
<organism evidence="2 3">
    <name type="scientific">Blastococcus haudaquaticus</name>
    <dbReference type="NCBI Taxonomy" id="1938745"/>
    <lineage>
        <taxon>Bacteria</taxon>
        <taxon>Bacillati</taxon>
        <taxon>Actinomycetota</taxon>
        <taxon>Actinomycetes</taxon>
        <taxon>Geodermatophilales</taxon>
        <taxon>Geodermatophilaceae</taxon>
        <taxon>Blastococcus</taxon>
    </lineage>
</organism>
<feature type="transmembrane region" description="Helical" evidence="1">
    <location>
        <begin position="165"/>
        <end position="185"/>
    </location>
</feature>
<dbReference type="AlphaFoldDB" id="A0A286H3L0"/>
<dbReference type="RefSeq" id="WP_097185225.1">
    <property type="nucleotide sequence ID" value="NZ_OCNK01000004.1"/>
</dbReference>
<feature type="transmembrane region" description="Helical" evidence="1">
    <location>
        <begin position="85"/>
        <end position="104"/>
    </location>
</feature>
<evidence type="ECO:0000313" key="2">
    <source>
        <dbReference type="EMBL" id="SOE02365.1"/>
    </source>
</evidence>
<gene>
    <name evidence="2" type="ORF">SAMN06272739_3530</name>
</gene>
<name>A0A286H3L0_9ACTN</name>
<sequence length="231" mass="24324">MSTPDSHHQADEVGSATRALDRELRRLRIPRTRRSALVEEVRADLRDAAGDGLTPEALLGDVATFAREAVSARGWTPRPRDWRSATTTAVTVGVVALAVGYLLLLEVLNPLMSEWIDLTQRYPVAGPLLTYAALALIGIAGALAGFARSLSGRPAARTSVTRATALLPVAAALGVGAAMLFGRAWDYSTSLPVVLIEVALVALPCAGSLWLARWWGLRSSAVPAAPPVSAG</sequence>
<keyword evidence="1" id="KW-0472">Membrane</keyword>
<dbReference type="OrthoDB" id="9855810at2"/>
<keyword evidence="1" id="KW-1133">Transmembrane helix</keyword>